<evidence type="ECO:0000313" key="2">
    <source>
        <dbReference type="EMBL" id="CRK49006.1"/>
    </source>
</evidence>
<dbReference type="GO" id="GO:0016405">
    <property type="term" value="F:CoA-ligase activity"/>
    <property type="evidence" value="ECO:0007669"/>
    <property type="project" value="TreeGrafter"/>
</dbReference>
<dbReference type="InterPro" id="IPR000873">
    <property type="entry name" value="AMP-dep_synth/lig_dom"/>
</dbReference>
<evidence type="ECO:0000259" key="1">
    <source>
        <dbReference type="Pfam" id="PF00501"/>
    </source>
</evidence>
<organism evidence="2 3">
    <name type="scientific">Verticillium longisporum</name>
    <name type="common">Verticillium dahliae var. longisporum</name>
    <dbReference type="NCBI Taxonomy" id="100787"/>
    <lineage>
        <taxon>Eukaryota</taxon>
        <taxon>Fungi</taxon>
        <taxon>Dikarya</taxon>
        <taxon>Ascomycota</taxon>
        <taxon>Pezizomycotina</taxon>
        <taxon>Sordariomycetes</taxon>
        <taxon>Hypocreomycetidae</taxon>
        <taxon>Glomerellales</taxon>
        <taxon>Plectosphaerellaceae</taxon>
        <taxon>Verticillium</taxon>
    </lineage>
</organism>
<dbReference type="EMBL" id="CVQI01038161">
    <property type="protein sequence ID" value="CRK49006.1"/>
    <property type="molecule type" value="Genomic_DNA"/>
</dbReference>
<accession>A0A0G4NRN1</accession>
<dbReference type="Gene3D" id="3.40.50.980">
    <property type="match status" value="1"/>
</dbReference>
<protein>
    <recommendedName>
        <fullName evidence="1">AMP-dependent synthetase/ligase domain-containing protein</fullName>
    </recommendedName>
</protein>
<evidence type="ECO:0000313" key="3">
    <source>
        <dbReference type="Proteomes" id="UP000045706"/>
    </source>
</evidence>
<dbReference type="Proteomes" id="UP000045706">
    <property type="component" value="Unassembled WGS sequence"/>
</dbReference>
<dbReference type="PANTHER" id="PTHR24096:SF194">
    <property type="entry name" value="AMP-DEPENDENT SYNTHETASE_LIGASE DOMAIN-CONTAINING PROTEIN"/>
    <property type="match status" value="1"/>
</dbReference>
<dbReference type="SUPFAM" id="SSF56801">
    <property type="entry name" value="Acetyl-CoA synthetase-like"/>
    <property type="match status" value="1"/>
</dbReference>
<proteinExistence type="predicted"/>
<dbReference type="PANTHER" id="PTHR24096">
    <property type="entry name" value="LONG-CHAIN-FATTY-ACID--COA LIGASE"/>
    <property type="match status" value="1"/>
</dbReference>
<reference evidence="3" key="1">
    <citation type="submission" date="2015-05" db="EMBL/GenBank/DDBJ databases">
        <authorList>
            <person name="Fogelqvist Johan"/>
        </authorList>
    </citation>
    <scope>NUCLEOTIDE SEQUENCE [LARGE SCALE GENOMIC DNA]</scope>
</reference>
<feature type="domain" description="AMP-dependent synthetase/ligase" evidence="1">
    <location>
        <begin position="40"/>
        <end position="124"/>
    </location>
</feature>
<sequence length="245" mass="27238">MVFTSPFPSLDIPKTNLLTYLFPEDQLPQEDPLWLDCKDDRINLSPKELVEWVKRLSFGLERIGVKRGDVVLICTPNQIFVPVAYLGIVGAGCIFSGANPAYTIPELVHQLNNTTAKVILAHPDHLDHMPPPAMAFPTGVPSSAPPPKSSTLHYIEALKEVRFDDLDIVHAGNRFAWLGNGYSQTELDNSADWAFYIRNRDDDAPLTTGGRRKVLSKSGTVKSRDIVVFSGKRDEAEVQKETARL</sequence>
<name>A0A0G4NRN1_VERLO</name>
<gene>
    <name evidence="2" type="ORF">BN1723_008326</name>
</gene>
<dbReference type="AlphaFoldDB" id="A0A0G4NRN1"/>
<dbReference type="Pfam" id="PF00501">
    <property type="entry name" value="AMP-binding"/>
    <property type="match status" value="1"/>
</dbReference>